<accession>A0A067MF72</accession>
<evidence type="ECO:0000256" key="5">
    <source>
        <dbReference type="ARBA" id="ARBA00022692"/>
    </source>
</evidence>
<feature type="compositionally biased region" description="Low complexity" evidence="15">
    <location>
        <begin position="399"/>
        <end position="410"/>
    </location>
</feature>
<dbReference type="InterPro" id="IPR029058">
    <property type="entry name" value="AB_hydrolase_fold"/>
</dbReference>
<dbReference type="InterPro" id="IPR052214">
    <property type="entry name" value="DAG_Lipase-Related"/>
</dbReference>
<evidence type="ECO:0000313" key="17">
    <source>
        <dbReference type="EMBL" id="KDQ14214.1"/>
    </source>
</evidence>
<evidence type="ECO:0000256" key="15">
    <source>
        <dbReference type="SAM" id="MobiDB-lite"/>
    </source>
</evidence>
<dbReference type="OrthoDB" id="438440at2759"/>
<evidence type="ECO:0000256" key="8">
    <source>
        <dbReference type="ARBA" id="ARBA00022837"/>
    </source>
</evidence>
<evidence type="ECO:0000313" key="18">
    <source>
        <dbReference type="Proteomes" id="UP000027195"/>
    </source>
</evidence>
<reference evidence="18" key="1">
    <citation type="journal article" date="2014" name="Proc. Natl. Acad. Sci. U.S.A.">
        <title>Extensive sampling of basidiomycete genomes demonstrates inadequacy of the white-rot/brown-rot paradigm for wood decay fungi.</title>
        <authorList>
            <person name="Riley R."/>
            <person name="Salamov A.A."/>
            <person name="Brown D.W."/>
            <person name="Nagy L.G."/>
            <person name="Floudas D."/>
            <person name="Held B.W."/>
            <person name="Levasseur A."/>
            <person name="Lombard V."/>
            <person name="Morin E."/>
            <person name="Otillar R."/>
            <person name="Lindquist E.A."/>
            <person name="Sun H."/>
            <person name="LaButti K.M."/>
            <person name="Schmutz J."/>
            <person name="Jabbour D."/>
            <person name="Luo H."/>
            <person name="Baker S.E."/>
            <person name="Pisabarro A.G."/>
            <person name="Walton J.D."/>
            <person name="Blanchette R.A."/>
            <person name="Henrissat B."/>
            <person name="Martin F."/>
            <person name="Cullen D."/>
            <person name="Hibbett D.S."/>
            <person name="Grigoriev I.V."/>
        </authorList>
    </citation>
    <scope>NUCLEOTIDE SEQUENCE [LARGE SCALE GENOMIC DNA]</scope>
    <source>
        <strain evidence="18">FD-172 SS1</strain>
    </source>
</reference>
<dbReference type="GO" id="GO:0005886">
    <property type="term" value="C:plasma membrane"/>
    <property type="evidence" value="ECO:0007669"/>
    <property type="project" value="UniProtKB-SubCell"/>
</dbReference>
<keyword evidence="10" id="KW-1133">Transmembrane helix</keyword>
<keyword evidence="18" id="KW-1185">Reference proteome</keyword>
<dbReference type="GO" id="GO:0019369">
    <property type="term" value="P:arachidonate metabolic process"/>
    <property type="evidence" value="ECO:0007669"/>
    <property type="project" value="TreeGrafter"/>
</dbReference>
<dbReference type="GO" id="GO:0046340">
    <property type="term" value="P:diacylglycerol catabolic process"/>
    <property type="evidence" value="ECO:0007669"/>
    <property type="project" value="TreeGrafter"/>
</dbReference>
<protein>
    <recommendedName>
        <fullName evidence="14">sn-1-specific diacylglycerol lipase</fullName>
        <ecNumber evidence="14">3.1.1.116</ecNumber>
    </recommendedName>
</protein>
<feature type="region of interest" description="Disordered" evidence="15">
    <location>
        <begin position="1"/>
        <end position="21"/>
    </location>
</feature>
<dbReference type="HOGENOM" id="CLU_021218_0_0_1"/>
<evidence type="ECO:0000256" key="7">
    <source>
        <dbReference type="ARBA" id="ARBA00022801"/>
    </source>
</evidence>
<name>A0A067MF72_BOTB1</name>
<gene>
    <name evidence="17" type="ORF">BOTBODRAFT_110458</name>
</gene>
<keyword evidence="3" id="KW-1003">Cell membrane</keyword>
<feature type="compositionally biased region" description="Basic and acidic residues" evidence="15">
    <location>
        <begin position="383"/>
        <end position="397"/>
    </location>
</feature>
<dbReference type="EMBL" id="KL198039">
    <property type="protein sequence ID" value="KDQ14214.1"/>
    <property type="molecule type" value="Genomic_DNA"/>
</dbReference>
<proteinExistence type="predicted"/>
<sequence>MEPIANSSPGDDVAEDTTTSTIASVLTPASASDLPSQESSVPNKLRSYSSNGLQAASAASAVGFYAATRGTQFGFSIARGVISTIISTTATIGDHIIYGRNAGTGDLINGMADSALSFVESAALAPIQLGQTITSTSLVAAAFSIDSLTKFFESDETSFSLGAFVKLVRREWNEPVGAEELPEKRYSVTQVLRALITWAAIQAVTREFNEKRWLDAMVEVDVGAAKSRQPEEDADQPRGRKSKGKEVEKDGKDDVHVTSGLVLPDGGGEILTADIGRHSPSPAPPHPDDKDDDEPRSSQQTSHPSSKHRSKPRLPRIFASNDDDNTFIATHRSTLHRLARLIIGGHGGAAFLFFGIPFPSSTTPGSESEPPPPSASDVGGKQSDVERLISDSAKSPERTGSSAAAGTSSTNPSMPAAPSFSWWDLVMGRHDQEIFENFAFTPGADSESQKRRDSATVGKDARAPRFWVLKDHSRKQIVLVMRGTFSLNELAIDLTCEAAPFIPASSSSGLNADRPQQQHYVHGGMLTLAQKMGLPGQSVHTAVRAALAENRKYDLVLCGHSLGGGLAAIFALMWADPETCLTVPSSGLPKGRKVFAFCLASPCVTSPALSRLSTRLITSFIYSHDVVSRLSLCSVRDLNRAAVWLCHANEDPETPELAFRAVLGRAMKLKSGGMFGSGSGEGDTRREVEWFVALRKTLEANMKYADLFPPGRVFWAIRDADLHPSHRRSPPSKNQAPNSDDLRLFRVKDVDVCFGQIEFAKDFLSSHLPPASYRALHDGV</sequence>
<evidence type="ECO:0000256" key="10">
    <source>
        <dbReference type="ARBA" id="ARBA00022989"/>
    </source>
</evidence>
<dbReference type="PANTHER" id="PTHR45792">
    <property type="entry name" value="DIACYLGLYCEROL LIPASE HOMOLOG-RELATED"/>
    <property type="match status" value="1"/>
</dbReference>
<evidence type="ECO:0000259" key="16">
    <source>
        <dbReference type="Pfam" id="PF01764"/>
    </source>
</evidence>
<keyword evidence="7" id="KW-0378">Hydrolase</keyword>
<evidence type="ECO:0000256" key="9">
    <source>
        <dbReference type="ARBA" id="ARBA00022963"/>
    </source>
</evidence>
<comment type="subcellular location">
    <subcellularLocation>
        <location evidence="2">Cell membrane</location>
        <topology evidence="2">Multi-pass membrane protein</topology>
    </subcellularLocation>
</comment>
<feature type="compositionally biased region" description="Basic and acidic residues" evidence="15">
    <location>
        <begin position="228"/>
        <end position="256"/>
    </location>
</feature>
<feature type="region of interest" description="Disordered" evidence="15">
    <location>
        <begin position="224"/>
        <end position="320"/>
    </location>
</feature>
<dbReference type="Pfam" id="PF01764">
    <property type="entry name" value="Lipase_3"/>
    <property type="match status" value="1"/>
</dbReference>
<evidence type="ECO:0000256" key="2">
    <source>
        <dbReference type="ARBA" id="ARBA00004651"/>
    </source>
</evidence>
<feature type="region of interest" description="Disordered" evidence="15">
    <location>
        <begin position="361"/>
        <end position="415"/>
    </location>
</feature>
<dbReference type="GO" id="GO:0046872">
    <property type="term" value="F:metal ion binding"/>
    <property type="evidence" value="ECO:0007669"/>
    <property type="project" value="UniProtKB-KW"/>
</dbReference>
<evidence type="ECO:0000256" key="1">
    <source>
        <dbReference type="ARBA" id="ARBA00001913"/>
    </source>
</evidence>
<dbReference type="EC" id="3.1.1.116" evidence="14"/>
<evidence type="ECO:0000256" key="13">
    <source>
        <dbReference type="ARBA" id="ARBA00024531"/>
    </source>
</evidence>
<dbReference type="PANTHER" id="PTHR45792:SF8">
    <property type="entry name" value="DIACYLGLYCEROL LIPASE-ALPHA"/>
    <property type="match status" value="1"/>
</dbReference>
<dbReference type="CDD" id="cd00519">
    <property type="entry name" value="Lipase_3"/>
    <property type="match status" value="1"/>
</dbReference>
<dbReference type="Proteomes" id="UP000027195">
    <property type="component" value="Unassembled WGS sequence"/>
</dbReference>
<keyword evidence="12" id="KW-0472">Membrane</keyword>
<keyword evidence="11" id="KW-0443">Lipid metabolism</keyword>
<dbReference type="InParanoid" id="A0A067MF72"/>
<feature type="compositionally biased region" description="Basic and acidic residues" evidence="15">
    <location>
        <begin position="286"/>
        <end position="296"/>
    </location>
</feature>
<dbReference type="SUPFAM" id="SSF53474">
    <property type="entry name" value="alpha/beta-Hydrolases"/>
    <property type="match status" value="1"/>
</dbReference>
<dbReference type="AlphaFoldDB" id="A0A067MF72"/>
<evidence type="ECO:0000256" key="3">
    <source>
        <dbReference type="ARBA" id="ARBA00022475"/>
    </source>
</evidence>
<keyword evidence="4" id="KW-0597">Phosphoprotein</keyword>
<organism evidence="17 18">
    <name type="scientific">Botryobasidium botryosum (strain FD-172 SS1)</name>
    <dbReference type="NCBI Taxonomy" id="930990"/>
    <lineage>
        <taxon>Eukaryota</taxon>
        <taxon>Fungi</taxon>
        <taxon>Dikarya</taxon>
        <taxon>Basidiomycota</taxon>
        <taxon>Agaricomycotina</taxon>
        <taxon>Agaricomycetes</taxon>
        <taxon>Cantharellales</taxon>
        <taxon>Botryobasidiaceae</taxon>
        <taxon>Botryobasidium</taxon>
    </lineage>
</organism>
<keyword evidence="6" id="KW-0479">Metal-binding</keyword>
<feature type="domain" description="Fungal lipase-type" evidence="16">
    <location>
        <begin position="478"/>
        <end position="633"/>
    </location>
</feature>
<feature type="region of interest" description="Disordered" evidence="15">
    <location>
        <begin position="26"/>
        <end position="45"/>
    </location>
</feature>
<comment type="catalytic activity">
    <reaction evidence="13">
        <text>a 1,2-diacyl-sn-glycerol + H2O = a 2-acylglycerol + a fatty acid + H(+)</text>
        <dbReference type="Rhea" id="RHEA:33275"/>
        <dbReference type="ChEBI" id="CHEBI:15377"/>
        <dbReference type="ChEBI" id="CHEBI:15378"/>
        <dbReference type="ChEBI" id="CHEBI:17389"/>
        <dbReference type="ChEBI" id="CHEBI:17815"/>
        <dbReference type="ChEBI" id="CHEBI:28868"/>
        <dbReference type="EC" id="3.1.1.116"/>
    </reaction>
    <physiologicalReaction direction="left-to-right" evidence="13">
        <dbReference type="Rhea" id="RHEA:33276"/>
    </physiologicalReaction>
</comment>
<evidence type="ECO:0000256" key="14">
    <source>
        <dbReference type="ARBA" id="ARBA00026104"/>
    </source>
</evidence>
<keyword evidence="8" id="KW-0106">Calcium</keyword>
<dbReference type="GO" id="GO:0016298">
    <property type="term" value="F:lipase activity"/>
    <property type="evidence" value="ECO:0007669"/>
    <property type="project" value="TreeGrafter"/>
</dbReference>
<feature type="compositionally biased region" description="Basic residues" evidence="15">
    <location>
        <begin position="305"/>
        <end position="314"/>
    </location>
</feature>
<evidence type="ECO:0000256" key="6">
    <source>
        <dbReference type="ARBA" id="ARBA00022723"/>
    </source>
</evidence>
<keyword evidence="5" id="KW-0812">Transmembrane</keyword>
<keyword evidence="9" id="KW-0442">Lipid degradation</keyword>
<evidence type="ECO:0000256" key="11">
    <source>
        <dbReference type="ARBA" id="ARBA00023098"/>
    </source>
</evidence>
<comment type="cofactor">
    <cofactor evidence="1">
        <name>Ca(2+)</name>
        <dbReference type="ChEBI" id="CHEBI:29108"/>
    </cofactor>
</comment>
<evidence type="ECO:0000256" key="12">
    <source>
        <dbReference type="ARBA" id="ARBA00023136"/>
    </source>
</evidence>
<evidence type="ECO:0000256" key="4">
    <source>
        <dbReference type="ARBA" id="ARBA00022553"/>
    </source>
</evidence>
<dbReference type="InterPro" id="IPR002921">
    <property type="entry name" value="Fungal_lipase-type"/>
</dbReference>
<dbReference type="Gene3D" id="3.40.50.1820">
    <property type="entry name" value="alpha/beta hydrolase"/>
    <property type="match status" value="1"/>
</dbReference>